<keyword evidence="1" id="KW-1133">Transmembrane helix</keyword>
<feature type="transmembrane region" description="Helical" evidence="1">
    <location>
        <begin position="290"/>
        <end position="309"/>
    </location>
</feature>
<comment type="caution">
    <text evidence="2">The sequence shown here is derived from an EMBL/GenBank/DDBJ whole genome shotgun (WGS) entry which is preliminary data.</text>
</comment>
<keyword evidence="1" id="KW-0472">Membrane</keyword>
<dbReference type="Proteomes" id="UP000004816">
    <property type="component" value="Unassembled WGS sequence"/>
</dbReference>
<feature type="transmembrane region" description="Helical" evidence="1">
    <location>
        <begin position="35"/>
        <end position="56"/>
    </location>
</feature>
<name>E5XSV7_SEGRC</name>
<protein>
    <submittedName>
        <fullName evidence="2">Uncharacterized protein</fullName>
    </submittedName>
</protein>
<evidence type="ECO:0000313" key="3">
    <source>
        <dbReference type="Proteomes" id="UP000004816"/>
    </source>
</evidence>
<dbReference type="AlphaFoldDB" id="E5XSV7"/>
<feature type="transmembrane region" description="Helical" evidence="1">
    <location>
        <begin position="133"/>
        <end position="150"/>
    </location>
</feature>
<dbReference type="EMBL" id="ACZI02000002">
    <property type="protein sequence ID" value="EFV12573.1"/>
    <property type="molecule type" value="Genomic_DNA"/>
</dbReference>
<feature type="transmembrane region" description="Helical" evidence="1">
    <location>
        <begin position="259"/>
        <end position="278"/>
    </location>
</feature>
<dbReference type="RefSeq" id="WP_007471011.1">
    <property type="nucleotide sequence ID" value="NZ_KI391953.1"/>
</dbReference>
<dbReference type="HOGENOM" id="CLU_808650_0_0_11"/>
<keyword evidence="1" id="KW-0812">Transmembrane</keyword>
<accession>E5XSV7</accession>
<proteinExistence type="predicted"/>
<reference evidence="2 3" key="1">
    <citation type="journal article" date="2011" name="Stand. Genomic Sci.">
        <title>High quality draft genome sequence of Segniliparus rugosus CDC 945(T)= (ATCC BAA-974(T)).</title>
        <authorList>
            <person name="Earl A.M."/>
            <person name="Desjardins C.A."/>
            <person name="Fitzgerald M.G."/>
            <person name="Arachchi H.M."/>
            <person name="Zeng Q."/>
            <person name="Mehta T."/>
            <person name="Griggs A."/>
            <person name="Birren B.W."/>
            <person name="Toney N.C."/>
            <person name="Carr J."/>
            <person name="Posey J."/>
            <person name="Butler W.R."/>
        </authorList>
    </citation>
    <scope>NUCLEOTIDE SEQUENCE [LARGE SCALE GENOMIC DNA]</scope>
    <source>
        <strain evidence="3">ATCC BAA-974 / DSM 45345 / CCUG 50838 / CIP 108380 / JCM 13579 / CDC 945</strain>
    </source>
</reference>
<keyword evidence="3" id="KW-1185">Reference proteome</keyword>
<organism evidence="2 3">
    <name type="scientific">Segniliparus rugosus (strain ATCC BAA-974 / DSM 45345 / CCUG 50838 / CIP 108380 / JCM 13579 / CDC 945)</name>
    <dbReference type="NCBI Taxonomy" id="679197"/>
    <lineage>
        <taxon>Bacteria</taxon>
        <taxon>Bacillati</taxon>
        <taxon>Actinomycetota</taxon>
        <taxon>Actinomycetes</taxon>
        <taxon>Mycobacteriales</taxon>
        <taxon>Segniliparaceae</taxon>
        <taxon>Segniliparus</taxon>
    </lineage>
</organism>
<feature type="transmembrane region" description="Helical" evidence="1">
    <location>
        <begin position="228"/>
        <end position="247"/>
    </location>
</feature>
<sequence length="323" mass="35292">MTATGAVEPEVSPDLASLDADGLARRLRERPSRIWICWALAAAVMLAMQLHSFFSWPPERQKPRCAEVGLLFYGAAGAVFVLLSALALRADSRCEPRYRLNQSLLIGCVALTIAAGLPWPVFLWGPDGAGRSLSLIYVFWPFFLCMPLAYPPRLPRQAVLDKHARGELPFFRQDLSELVGSVRLLRGERDFPVRLAVLAQASFPLGIGLSLFGPYALGWALPMPHAPALLFGAALLAAFSTALAWRVAGRLRGSPQRMWATALAYLGVAVGGWLFFTTSFPVSPQPDQRSLLPVAGYLLMTQAVFLATLREIPPLRAKSAQPQ</sequence>
<feature type="transmembrane region" description="Helical" evidence="1">
    <location>
        <begin position="68"/>
        <end position="88"/>
    </location>
</feature>
<dbReference type="STRING" id="679197.HMPREF9336_02579"/>
<evidence type="ECO:0000256" key="1">
    <source>
        <dbReference type="SAM" id="Phobius"/>
    </source>
</evidence>
<feature type="transmembrane region" description="Helical" evidence="1">
    <location>
        <begin position="193"/>
        <end position="216"/>
    </location>
</feature>
<feature type="transmembrane region" description="Helical" evidence="1">
    <location>
        <begin position="100"/>
        <end position="121"/>
    </location>
</feature>
<gene>
    <name evidence="2" type="ORF">HMPREF9336_02579</name>
</gene>
<evidence type="ECO:0000313" key="2">
    <source>
        <dbReference type="EMBL" id="EFV12573.1"/>
    </source>
</evidence>